<dbReference type="CDD" id="cd06222">
    <property type="entry name" value="RNase_H_like"/>
    <property type="match status" value="1"/>
</dbReference>
<accession>A0A392TM23</accession>
<reference evidence="2 3" key="1">
    <citation type="journal article" date="2018" name="Front. Plant Sci.">
        <title>Red Clover (Trifolium pratense) and Zigzag Clover (T. medium) - A Picture of Genomic Similarities and Differences.</title>
        <authorList>
            <person name="Dluhosova J."/>
            <person name="Istvanek J."/>
            <person name="Nedelnik J."/>
            <person name="Repkova J."/>
        </authorList>
    </citation>
    <scope>NUCLEOTIDE SEQUENCE [LARGE SCALE GENOMIC DNA]</scope>
    <source>
        <strain evidence="3">cv. 10/8</strain>
        <tissue evidence="2">Leaf</tissue>
    </source>
</reference>
<dbReference type="Proteomes" id="UP000265520">
    <property type="component" value="Unassembled WGS sequence"/>
</dbReference>
<comment type="caution">
    <text evidence="2">The sequence shown here is derived from an EMBL/GenBank/DDBJ whole genome shotgun (WGS) entry which is preliminary data.</text>
</comment>
<dbReference type="InterPro" id="IPR044730">
    <property type="entry name" value="RNase_H-like_dom_plant"/>
</dbReference>
<dbReference type="SUPFAM" id="SSF53098">
    <property type="entry name" value="Ribonuclease H-like"/>
    <property type="match status" value="1"/>
</dbReference>
<keyword evidence="3" id="KW-1185">Reference proteome</keyword>
<name>A0A392TM23_9FABA</name>
<feature type="non-terminal residue" evidence="2">
    <location>
        <position position="86"/>
    </location>
</feature>
<organism evidence="2 3">
    <name type="scientific">Trifolium medium</name>
    <dbReference type="NCBI Taxonomy" id="97028"/>
    <lineage>
        <taxon>Eukaryota</taxon>
        <taxon>Viridiplantae</taxon>
        <taxon>Streptophyta</taxon>
        <taxon>Embryophyta</taxon>
        <taxon>Tracheophyta</taxon>
        <taxon>Spermatophyta</taxon>
        <taxon>Magnoliopsida</taxon>
        <taxon>eudicotyledons</taxon>
        <taxon>Gunneridae</taxon>
        <taxon>Pentapetalae</taxon>
        <taxon>rosids</taxon>
        <taxon>fabids</taxon>
        <taxon>Fabales</taxon>
        <taxon>Fabaceae</taxon>
        <taxon>Papilionoideae</taxon>
        <taxon>50 kb inversion clade</taxon>
        <taxon>NPAAA clade</taxon>
        <taxon>Hologalegina</taxon>
        <taxon>IRL clade</taxon>
        <taxon>Trifolieae</taxon>
        <taxon>Trifolium</taxon>
    </lineage>
</organism>
<sequence length="86" mass="8973">DGACKGMATAGCGGIIRDSRGVWLGGFAKHIGICSAFTAELWGVLEGLRLAWRLGFRAVEFDVDSTSVVKVIKDGASSNVMGISLL</sequence>
<dbReference type="Pfam" id="PF13456">
    <property type="entry name" value="RVT_3"/>
    <property type="match status" value="1"/>
</dbReference>
<evidence type="ECO:0000313" key="2">
    <source>
        <dbReference type="EMBL" id="MCI62193.1"/>
    </source>
</evidence>
<dbReference type="InterPro" id="IPR012337">
    <property type="entry name" value="RNaseH-like_sf"/>
</dbReference>
<dbReference type="GO" id="GO:0003676">
    <property type="term" value="F:nucleic acid binding"/>
    <property type="evidence" value="ECO:0007669"/>
    <property type="project" value="InterPro"/>
</dbReference>
<dbReference type="InterPro" id="IPR002156">
    <property type="entry name" value="RNaseH_domain"/>
</dbReference>
<feature type="domain" description="RNase H type-1" evidence="1">
    <location>
        <begin position="1"/>
        <end position="76"/>
    </location>
</feature>
<dbReference type="Gene3D" id="3.30.420.10">
    <property type="entry name" value="Ribonuclease H-like superfamily/Ribonuclease H"/>
    <property type="match status" value="1"/>
</dbReference>
<evidence type="ECO:0000259" key="1">
    <source>
        <dbReference type="Pfam" id="PF13456"/>
    </source>
</evidence>
<dbReference type="InterPro" id="IPR036397">
    <property type="entry name" value="RNaseH_sf"/>
</dbReference>
<dbReference type="GO" id="GO:0004523">
    <property type="term" value="F:RNA-DNA hybrid ribonuclease activity"/>
    <property type="evidence" value="ECO:0007669"/>
    <property type="project" value="InterPro"/>
</dbReference>
<dbReference type="PANTHER" id="PTHR47723">
    <property type="entry name" value="OS05G0353850 PROTEIN"/>
    <property type="match status" value="1"/>
</dbReference>
<feature type="non-terminal residue" evidence="2">
    <location>
        <position position="1"/>
    </location>
</feature>
<dbReference type="AlphaFoldDB" id="A0A392TM23"/>
<proteinExistence type="predicted"/>
<dbReference type="EMBL" id="LXQA010614701">
    <property type="protein sequence ID" value="MCI62193.1"/>
    <property type="molecule type" value="Genomic_DNA"/>
</dbReference>
<protein>
    <submittedName>
        <fullName evidence="2">Ribonuclease H protein</fullName>
    </submittedName>
</protein>
<evidence type="ECO:0000313" key="3">
    <source>
        <dbReference type="Proteomes" id="UP000265520"/>
    </source>
</evidence>
<dbReference type="InterPro" id="IPR053151">
    <property type="entry name" value="RNase_H-like"/>
</dbReference>
<dbReference type="PANTHER" id="PTHR47723:SF19">
    <property type="entry name" value="POLYNUCLEOTIDYL TRANSFERASE, RIBONUCLEASE H-LIKE SUPERFAMILY PROTEIN"/>
    <property type="match status" value="1"/>
</dbReference>